<dbReference type="RefSeq" id="XP_032319404.1">
    <property type="nucleotide sequence ID" value="XM_032463513.1"/>
</dbReference>
<dbReference type="Pfam" id="PF14654">
    <property type="entry name" value="Epiglycanin_C"/>
    <property type="match status" value="1"/>
</dbReference>
<keyword evidence="2" id="KW-0812">Transmembrane</keyword>
<name>A0A8B8RQC4_CAMFR</name>
<dbReference type="InterPro" id="IPR028199">
    <property type="entry name" value="Mucin_dom"/>
</dbReference>
<sequence>MLTSAQSWKNDRSHVQPLPSPDDAIKAFFERERTRCHSVQGSQGTRHPAFPVCSTRTLSWCSSGLSHIWDSLPGLAGRVSQDEKKNIFPCLLAVVSPSTTFRKCTTAVSLESTTPSSRTTTVTSPGPTTPPRGTNTTATTSNGTSTSPAPPRKEENTKGYLRPGEVVLVTLASVAMAVTLLTGLLFHFRNSLSLRNLFSVDLAPPPWPYPHGSYEVPEGSRATVTDFRGDLFLPAAVELTGRHEWS</sequence>
<feature type="domain" description="Mucin catalytic TM and cytoplasmic tail" evidence="3">
    <location>
        <begin position="156"/>
        <end position="196"/>
    </location>
</feature>
<evidence type="ECO:0000313" key="4">
    <source>
        <dbReference type="Proteomes" id="UP000694856"/>
    </source>
</evidence>
<gene>
    <name evidence="5" type="primary">LOC116658384</name>
</gene>
<feature type="transmembrane region" description="Helical" evidence="2">
    <location>
        <begin position="166"/>
        <end position="188"/>
    </location>
</feature>
<keyword evidence="2" id="KW-1133">Transmembrane helix</keyword>
<dbReference type="GeneID" id="116658384"/>
<reference evidence="5" key="1">
    <citation type="submission" date="2025-08" db="UniProtKB">
        <authorList>
            <consortium name="RefSeq"/>
        </authorList>
    </citation>
    <scope>IDENTIFICATION</scope>
    <source>
        <tissue evidence="5">Ear skin</tissue>
    </source>
</reference>
<protein>
    <submittedName>
        <fullName evidence="5">Uncharacterized protein LOC116658384</fullName>
    </submittedName>
</protein>
<evidence type="ECO:0000313" key="5">
    <source>
        <dbReference type="RefSeq" id="XP_032319404.1"/>
    </source>
</evidence>
<dbReference type="Proteomes" id="UP000694856">
    <property type="component" value="Chromosome 20"/>
</dbReference>
<feature type="region of interest" description="Disordered" evidence="1">
    <location>
        <begin position="107"/>
        <end position="158"/>
    </location>
</feature>
<feature type="region of interest" description="Disordered" evidence="1">
    <location>
        <begin position="1"/>
        <end position="22"/>
    </location>
</feature>
<keyword evidence="2" id="KW-0472">Membrane</keyword>
<dbReference type="KEGG" id="cfr:116658384"/>
<evidence type="ECO:0000259" key="3">
    <source>
        <dbReference type="Pfam" id="PF14654"/>
    </source>
</evidence>
<evidence type="ECO:0000256" key="2">
    <source>
        <dbReference type="SAM" id="Phobius"/>
    </source>
</evidence>
<proteinExistence type="predicted"/>
<dbReference type="AlphaFoldDB" id="A0A8B8RQC4"/>
<feature type="compositionally biased region" description="Low complexity" evidence="1">
    <location>
        <begin position="112"/>
        <end position="147"/>
    </location>
</feature>
<keyword evidence="4" id="KW-1185">Reference proteome</keyword>
<evidence type="ECO:0000256" key="1">
    <source>
        <dbReference type="SAM" id="MobiDB-lite"/>
    </source>
</evidence>
<accession>A0A8B8RQC4</accession>
<organism evidence="4 5">
    <name type="scientific">Camelus ferus</name>
    <name type="common">Wild bactrian camel</name>
    <name type="synonym">Camelus bactrianus ferus</name>
    <dbReference type="NCBI Taxonomy" id="419612"/>
    <lineage>
        <taxon>Eukaryota</taxon>
        <taxon>Metazoa</taxon>
        <taxon>Chordata</taxon>
        <taxon>Craniata</taxon>
        <taxon>Vertebrata</taxon>
        <taxon>Euteleostomi</taxon>
        <taxon>Mammalia</taxon>
        <taxon>Eutheria</taxon>
        <taxon>Laurasiatheria</taxon>
        <taxon>Artiodactyla</taxon>
        <taxon>Tylopoda</taxon>
        <taxon>Camelidae</taxon>
        <taxon>Camelus</taxon>
    </lineage>
</organism>